<keyword evidence="1" id="KW-0812">Transmembrane</keyword>
<keyword evidence="3" id="KW-1185">Reference proteome</keyword>
<gene>
    <name evidence="2" type="ORF">U9M48_015639</name>
</gene>
<protein>
    <recommendedName>
        <fullName evidence="4">Vacuole membrane protein KMS1</fullName>
    </recommendedName>
</protein>
<evidence type="ECO:0000313" key="3">
    <source>
        <dbReference type="Proteomes" id="UP001341281"/>
    </source>
</evidence>
<evidence type="ECO:0000256" key="1">
    <source>
        <dbReference type="SAM" id="Phobius"/>
    </source>
</evidence>
<feature type="transmembrane region" description="Helical" evidence="1">
    <location>
        <begin position="99"/>
        <end position="123"/>
    </location>
</feature>
<name>A0AAQ3T5P3_PASNO</name>
<feature type="transmembrane region" description="Helical" evidence="1">
    <location>
        <begin position="352"/>
        <end position="373"/>
    </location>
</feature>
<dbReference type="EMBL" id="CP144747">
    <property type="protein sequence ID" value="WVZ66424.1"/>
    <property type="molecule type" value="Genomic_DNA"/>
</dbReference>
<organism evidence="2 3">
    <name type="scientific">Paspalum notatum var. saurae</name>
    <dbReference type="NCBI Taxonomy" id="547442"/>
    <lineage>
        <taxon>Eukaryota</taxon>
        <taxon>Viridiplantae</taxon>
        <taxon>Streptophyta</taxon>
        <taxon>Embryophyta</taxon>
        <taxon>Tracheophyta</taxon>
        <taxon>Spermatophyta</taxon>
        <taxon>Magnoliopsida</taxon>
        <taxon>Liliopsida</taxon>
        <taxon>Poales</taxon>
        <taxon>Poaceae</taxon>
        <taxon>PACMAD clade</taxon>
        <taxon>Panicoideae</taxon>
        <taxon>Andropogonodae</taxon>
        <taxon>Paspaleae</taxon>
        <taxon>Paspalinae</taxon>
        <taxon>Paspalum</taxon>
    </lineage>
</organism>
<dbReference type="AlphaFoldDB" id="A0AAQ3T5P3"/>
<proteinExistence type="predicted"/>
<keyword evidence="1" id="KW-1133">Transmembrane helix</keyword>
<accession>A0AAQ3T5P3</accession>
<feature type="transmembrane region" description="Helical" evidence="1">
    <location>
        <begin position="296"/>
        <end position="315"/>
    </location>
</feature>
<evidence type="ECO:0000313" key="2">
    <source>
        <dbReference type="EMBL" id="WVZ66424.1"/>
    </source>
</evidence>
<sequence>MGTTAVGAGEDKAMSELQEKHRAELERLTMISRPVKTLAFFVLAIAQSLGKTCSSILKKGSWLKITVVLVVTTWALLLFTDGPHEKHVQELLWYVRFGLWWIILGVVSSIGLGSGLHTFVLYLGPHIALFTIKAVQCGRVDLKSAPYDTILLKRKPSWLEKDCLDFGPSIYQETIPFSKILQEVYLEAILWGIGTALGELPPYFLSRAGFIHTALHLPLSNHSIIYLFTSIFHFESSVPNPLFDLAGMLCGQFNIPFWKFFLATLIGKAIVKVCIQTTLVITLCNNQLLDLVEKKLIWAFGNVPGVASVLPSLVVKLKTSKNKFLSAHVAASASVTAKGKWNVSFSLIWNTLVWLMVINFIIQIVSSTAQGYLRTQQELEIKKMLTETKPSASEPSSG</sequence>
<reference evidence="2 3" key="1">
    <citation type="submission" date="2024-02" db="EMBL/GenBank/DDBJ databases">
        <title>High-quality chromosome-scale genome assembly of Pensacola bahiagrass (Paspalum notatum Flugge var. saurae).</title>
        <authorList>
            <person name="Vega J.M."/>
            <person name="Podio M."/>
            <person name="Orjuela J."/>
            <person name="Siena L.A."/>
            <person name="Pessino S.C."/>
            <person name="Combes M.C."/>
            <person name="Mariac C."/>
            <person name="Albertini E."/>
            <person name="Pupilli F."/>
            <person name="Ortiz J.P.A."/>
            <person name="Leblanc O."/>
        </authorList>
    </citation>
    <scope>NUCLEOTIDE SEQUENCE [LARGE SCALE GENOMIC DNA]</scope>
    <source>
        <strain evidence="2">R1</strain>
        <tissue evidence="2">Leaf</tissue>
    </source>
</reference>
<keyword evidence="1" id="KW-0472">Membrane</keyword>
<feature type="transmembrane region" description="Helical" evidence="1">
    <location>
        <begin position="62"/>
        <end position="79"/>
    </location>
</feature>
<dbReference type="Proteomes" id="UP001341281">
    <property type="component" value="Chromosome 03"/>
</dbReference>
<evidence type="ECO:0008006" key="4">
    <source>
        <dbReference type="Google" id="ProtNLM"/>
    </source>
</evidence>